<dbReference type="KEGG" id="chk:D4L85_22220"/>
<keyword evidence="2" id="KW-1185">Reference proteome</keyword>
<protein>
    <submittedName>
        <fullName evidence="1">Uncharacterized protein</fullName>
    </submittedName>
</protein>
<sequence>MLYNVTLKDLFDEELLKIETSANSIDVDWRNPKIANADALLVEVQIKGNGNSKSPPNLVKKLSTKARAVIDKLITAEPSIIKEENARGKLARAVFYEEHHLLIDALTAYEYAISLADTPEYRAAYKAFLVKNKMDDE</sequence>
<evidence type="ECO:0000313" key="1">
    <source>
        <dbReference type="EMBL" id="AYB33128.1"/>
    </source>
</evidence>
<dbReference type="Proteomes" id="UP000266183">
    <property type="component" value="Chromosome"/>
</dbReference>
<dbReference type="AlphaFoldDB" id="A0A385SWE5"/>
<organism evidence="1 2">
    <name type="scientific">Chryseolinea soli</name>
    <dbReference type="NCBI Taxonomy" id="2321403"/>
    <lineage>
        <taxon>Bacteria</taxon>
        <taxon>Pseudomonadati</taxon>
        <taxon>Bacteroidota</taxon>
        <taxon>Cytophagia</taxon>
        <taxon>Cytophagales</taxon>
        <taxon>Fulvivirgaceae</taxon>
        <taxon>Chryseolinea</taxon>
    </lineage>
</organism>
<proteinExistence type="predicted"/>
<gene>
    <name evidence="1" type="ORF">D4L85_22220</name>
</gene>
<reference evidence="2" key="1">
    <citation type="submission" date="2018-09" db="EMBL/GenBank/DDBJ databases">
        <title>Chryseolinea sp. KIS68-18 isolated from soil.</title>
        <authorList>
            <person name="Weon H.-Y."/>
            <person name="Kwon S.-W."/>
            <person name="Lee S.A."/>
        </authorList>
    </citation>
    <scope>NUCLEOTIDE SEQUENCE [LARGE SCALE GENOMIC DNA]</scope>
    <source>
        <strain evidence="2">KIS68-18</strain>
    </source>
</reference>
<evidence type="ECO:0000313" key="2">
    <source>
        <dbReference type="Proteomes" id="UP000266183"/>
    </source>
</evidence>
<accession>A0A385SWE5</accession>
<dbReference type="EMBL" id="CP032382">
    <property type="protein sequence ID" value="AYB33128.1"/>
    <property type="molecule type" value="Genomic_DNA"/>
</dbReference>
<name>A0A385SWE5_9BACT</name>